<evidence type="ECO:0000256" key="2">
    <source>
        <dbReference type="ARBA" id="ARBA00022833"/>
    </source>
</evidence>
<organism evidence="7 8">
    <name type="scientific">Caenorhabditis bovis</name>
    <dbReference type="NCBI Taxonomy" id="2654633"/>
    <lineage>
        <taxon>Eukaryota</taxon>
        <taxon>Metazoa</taxon>
        <taxon>Ecdysozoa</taxon>
        <taxon>Nematoda</taxon>
        <taxon>Chromadorea</taxon>
        <taxon>Rhabditida</taxon>
        <taxon>Rhabditina</taxon>
        <taxon>Rhabditomorpha</taxon>
        <taxon>Rhabditoidea</taxon>
        <taxon>Rhabditidae</taxon>
        <taxon>Peloderinae</taxon>
        <taxon>Caenorhabditis</taxon>
    </lineage>
</organism>
<dbReference type="OrthoDB" id="365379at2759"/>
<evidence type="ECO:0000313" key="8">
    <source>
        <dbReference type="Proteomes" id="UP000494206"/>
    </source>
</evidence>
<dbReference type="SUPFAM" id="SSF57850">
    <property type="entry name" value="RING/U-box"/>
    <property type="match status" value="1"/>
</dbReference>
<sequence>MSDEAELDINVDQMIDPTKNVFAECLPVIAELNNVIDSREKHLNSYNEIIITKMFHEFNLSENPEAAIQKYLPYHRKTYNMSPETYLESILEEYKHNPWAKALAKECTRMDKFFTKSSIMACFKKFLTEIEKAKSDNEDQVSQERLTSETEGIEHTRKLYIAETLLDTFAKLYESEVKEHKLMCDIQKTNIEIVQSQLDKMRDMIMARYREVAEANMMLVIENNTKKDDVVIKLKAKIEELEDLNDKLKQEIGKIRDNNKSVNKRLEDEIQKNKVLEEQQKDLNNMSLEIIDLKDQVRAKNELKTKLYDLRLEMAAKDQRINELESQLKLKPTVFRSICKNTAPEKKMKVISTATSDNVVCENFKKVEGLFAALFELEEVKKVAENPDFVEKCLRFPQNKHAGNGVIHTTQLPSTSTPLTSQPGKQNETIMHRQVSPSKWKNVHRKPQGLVEIDDDSCIICYEKLSTNSVKCDTCYRRFDKDCLAEWQKKNAICPVCNAPFPNIDSFPTLH</sequence>
<protein>
    <recommendedName>
        <fullName evidence="6">RING-type domain-containing protein</fullName>
    </recommendedName>
</protein>
<dbReference type="Pfam" id="PF13639">
    <property type="entry name" value="zf-RING_2"/>
    <property type="match status" value="1"/>
</dbReference>
<keyword evidence="1 3" id="KW-0479">Metal-binding</keyword>
<name>A0A8S1ERW7_9PELO</name>
<feature type="region of interest" description="Disordered" evidence="5">
    <location>
        <begin position="405"/>
        <end position="426"/>
    </location>
</feature>
<dbReference type="SMART" id="SM00184">
    <property type="entry name" value="RING"/>
    <property type="match status" value="1"/>
</dbReference>
<feature type="domain" description="RING-type" evidence="6">
    <location>
        <begin position="458"/>
        <end position="498"/>
    </location>
</feature>
<comment type="caution">
    <text evidence="7">The sequence shown here is derived from an EMBL/GenBank/DDBJ whole genome shotgun (WGS) entry which is preliminary data.</text>
</comment>
<evidence type="ECO:0000313" key="7">
    <source>
        <dbReference type="EMBL" id="CAB3400610.1"/>
    </source>
</evidence>
<dbReference type="Proteomes" id="UP000494206">
    <property type="component" value="Unassembled WGS sequence"/>
</dbReference>
<evidence type="ECO:0000259" key="6">
    <source>
        <dbReference type="PROSITE" id="PS50089"/>
    </source>
</evidence>
<evidence type="ECO:0000256" key="4">
    <source>
        <dbReference type="SAM" id="Coils"/>
    </source>
</evidence>
<keyword evidence="1 3" id="KW-0863">Zinc-finger</keyword>
<evidence type="ECO:0000256" key="5">
    <source>
        <dbReference type="SAM" id="MobiDB-lite"/>
    </source>
</evidence>
<accession>A0A8S1ERW7</accession>
<dbReference type="AlphaFoldDB" id="A0A8S1ERW7"/>
<keyword evidence="4" id="KW-0175">Coiled coil</keyword>
<evidence type="ECO:0000256" key="1">
    <source>
        <dbReference type="ARBA" id="ARBA00022771"/>
    </source>
</evidence>
<feature type="compositionally biased region" description="Low complexity" evidence="5">
    <location>
        <begin position="409"/>
        <end position="423"/>
    </location>
</feature>
<dbReference type="InterPro" id="IPR013083">
    <property type="entry name" value="Znf_RING/FYVE/PHD"/>
</dbReference>
<proteinExistence type="predicted"/>
<evidence type="ECO:0000256" key="3">
    <source>
        <dbReference type="PROSITE-ProRule" id="PRU00175"/>
    </source>
</evidence>
<keyword evidence="8" id="KW-1185">Reference proteome</keyword>
<dbReference type="GO" id="GO:0008270">
    <property type="term" value="F:zinc ion binding"/>
    <property type="evidence" value="ECO:0007669"/>
    <property type="project" value="UniProtKB-KW"/>
</dbReference>
<dbReference type="PROSITE" id="PS50089">
    <property type="entry name" value="ZF_RING_2"/>
    <property type="match status" value="1"/>
</dbReference>
<dbReference type="InterPro" id="IPR001841">
    <property type="entry name" value="Znf_RING"/>
</dbReference>
<dbReference type="Gene3D" id="3.30.40.10">
    <property type="entry name" value="Zinc/RING finger domain, C3HC4 (zinc finger)"/>
    <property type="match status" value="1"/>
</dbReference>
<dbReference type="EMBL" id="CADEPM010000002">
    <property type="protein sequence ID" value="CAB3400610.1"/>
    <property type="molecule type" value="Genomic_DNA"/>
</dbReference>
<feature type="coiled-coil region" evidence="4">
    <location>
        <begin position="227"/>
        <end position="327"/>
    </location>
</feature>
<gene>
    <name evidence="7" type="ORF">CBOVIS_LOCUS3510</name>
</gene>
<reference evidence="7 8" key="1">
    <citation type="submission" date="2020-04" db="EMBL/GenBank/DDBJ databases">
        <authorList>
            <person name="Laetsch R D."/>
            <person name="Stevens L."/>
            <person name="Kumar S."/>
            <person name="Blaxter L. M."/>
        </authorList>
    </citation>
    <scope>NUCLEOTIDE SEQUENCE [LARGE SCALE GENOMIC DNA]</scope>
</reference>
<keyword evidence="2" id="KW-0862">Zinc</keyword>